<evidence type="ECO:0000256" key="1">
    <source>
        <dbReference type="PROSITE-ProRule" id="PRU00723"/>
    </source>
</evidence>
<accession>A0AAU9XEH3</accession>
<feature type="zinc finger region" description="C3H1-type" evidence="1">
    <location>
        <begin position="69"/>
        <end position="97"/>
    </location>
</feature>
<keyword evidence="1" id="KW-0479">Metal-binding</keyword>
<proteinExistence type="predicted"/>
<feature type="domain" description="C3H1-type" evidence="3">
    <location>
        <begin position="69"/>
        <end position="97"/>
    </location>
</feature>
<protein>
    <recommendedName>
        <fullName evidence="3">C3H1-type domain-containing protein</fullName>
    </recommendedName>
</protein>
<dbReference type="GO" id="GO:0008270">
    <property type="term" value="F:zinc ion binding"/>
    <property type="evidence" value="ECO:0007669"/>
    <property type="project" value="UniProtKB-KW"/>
</dbReference>
<gene>
    <name evidence="4" type="ORF">PMEA_00022393</name>
</gene>
<dbReference type="InterPro" id="IPR000571">
    <property type="entry name" value="Znf_CCCH"/>
</dbReference>
<comment type="caution">
    <text evidence="4">The sequence shown here is derived from an EMBL/GenBank/DDBJ whole genome shotgun (WGS) entry which is preliminary data.</text>
</comment>
<evidence type="ECO:0000256" key="2">
    <source>
        <dbReference type="SAM" id="MobiDB-lite"/>
    </source>
</evidence>
<keyword evidence="5" id="KW-1185">Reference proteome</keyword>
<keyword evidence="1" id="KW-0862">Zinc</keyword>
<dbReference type="EMBL" id="CALNXJ010000040">
    <property type="protein sequence ID" value="CAH3145171.1"/>
    <property type="molecule type" value="Genomic_DNA"/>
</dbReference>
<organism evidence="4 5">
    <name type="scientific">Pocillopora meandrina</name>
    <dbReference type="NCBI Taxonomy" id="46732"/>
    <lineage>
        <taxon>Eukaryota</taxon>
        <taxon>Metazoa</taxon>
        <taxon>Cnidaria</taxon>
        <taxon>Anthozoa</taxon>
        <taxon>Hexacorallia</taxon>
        <taxon>Scleractinia</taxon>
        <taxon>Astrocoeniina</taxon>
        <taxon>Pocilloporidae</taxon>
        <taxon>Pocillopora</taxon>
    </lineage>
</organism>
<dbReference type="PROSITE" id="PS50103">
    <property type="entry name" value="ZF_C3H1"/>
    <property type="match status" value="1"/>
</dbReference>
<keyword evidence="1" id="KW-0863">Zinc-finger</keyword>
<name>A0AAU9XEH3_9CNID</name>
<feature type="region of interest" description="Disordered" evidence="2">
    <location>
        <begin position="92"/>
        <end position="121"/>
    </location>
</feature>
<dbReference type="AlphaFoldDB" id="A0AAU9XEH3"/>
<evidence type="ECO:0000313" key="4">
    <source>
        <dbReference type="EMBL" id="CAH3145171.1"/>
    </source>
</evidence>
<feature type="compositionally biased region" description="Pro residues" evidence="2">
    <location>
        <begin position="105"/>
        <end position="117"/>
    </location>
</feature>
<dbReference type="Proteomes" id="UP001159428">
    <property type="component" value="Unassembled WGS sequence"/>
</dbReference>
<evidence type="ECO:0000259" key="3">
    <source>
        <dbReference type="PROSITE" id="PS50103"/>
    </source>
</evidence>
<reference evidence="4 5" key="1">
    <citation type="submission" date="2022-05" db="EMBL/GenBank/DDBJ databases">
        <authorList>
            <consortium name="Genoscope - CEA"/>
            <person name="William W."/>
        </authorList>
    </citation>
    <scope>NUCLEOTIDE SEQUENCE [LARGE SCALE GENOMIC DNA]</scope>
</reference>
<sequence>MSNTVAALELNLYCTNIFQKKKLVMKIQEIVRYFPSFRWQIRHRKPGPPWSVPTSVKFTKSGTPIPLDSAGNEICLLFLKYGRCRFRKKCKKSHWTPPLPDEESPLPPPRPPSPPSSFPDHCSSFEQEVANPHISVLDEQQYTALVNEANTEKENIILNTTCAETSITFPNLDSLLDQDEFKCRSQDQSFVTMPSTNFCPDNFQEDTEPMFTSASTSNNSLTQPCLGTDIRDLAENTAKEIRDLKTVSDNNESSTKHKLEKVLDRTMEVINKGICRFDYLYHHVGRTKDCSWRFRSGLDQSYQSYGAYYDNMSQKLQFHHQPQNKVEKKRLKLLRRSHWNTLQTLNTRLAQVPPGYNLKVNFAHVNFSRLRPYFYLLVQQCLFCEDTTEKRWRPHAFSCLVTETLMALFTSCNITPEEAERKMQEWGARPVRARQCISHMWNIIVKSSLSLNGVAQEVVECEQKVFAKKLFAVDYAYACFLARPLVKANMEKPSLPITKSVQKGIKAATERSLAEKKRKTFKSPMLSDNIQAQRKAMAFGRTYEESYNGDAKRKAATCKKKRKTRRSRQISLLDEAGKQDLEERCKKIIDELT</sequence>
<evidence type="ECO:0000313" key="5">
    <source>
        <dbReference type="Proteomes" id="UP001159428"/>
    </source>
</evidence>